<protein>
    <recommendedName>
        <fullName evidence="3">UBA domain-containing protein</fullName>
    </recommendedName>
</protein>
<evidence type="ECO:0000313" key="2">
    <source>
        <dbReference type="Proteomes" id="UP000279236"/>
    </source>
</evidence>
<dbReference type="CDD" id="cd14270">
    <property type="entry name" value="UBA"/>
    <property type="match status" value="1"/>
</dbReference>
<evidence type="ECO:0000313" key="1">
    <source>
        <dbReference type="EMBL" id="RSH78294.1"/>
    </source>
</evidence>
<dbReference type="GeneID" id="39587304"/>
<name>A0A427XHS8_9TREE</name>
<dbReference type="Gene3D" id="1.10.8.10">
    <property type="entry name" value="DNA helicase RuvA subunit, C-terminal domain"/>
    <property type="match status" value="1"/>
</dbReference>
<keyword evidence="2" id="KW-1185">Reference proteome</keyword>
<organism evidence="1 2">
    <name type="scientific">Apiotrichum porosum</name>
    <dbReference type="NCBI Taxonomy" id="105984"/>
    <lineage>
        <taxon>Eukaryota</taxon>
        <taxon>Fungi</taxon>
        <taxon>Dikarya</taxon>
        <taxon>Basidiomycota</taxon>
        <taxon>Agaricomycotina</taxon>
        <taxon>Tremellomycetes</taxon>
        <taxon>Trichosporonales</taxon>
        <taxon>Trichosporonaceae</taxon>
        <taxon>Apiotrichum</taxon>
    </lineage>
</organism>
<evidence type="ECO:0008006" key="3">
    <source>
        <dbReference type="Google" id="ProtNLM"/>
    </source>
</evidence>
<reference evidence="1 2" key="1">
    <citation type="submission" date="2018-11" db="EMBL/GenBank/DDBJ databases">
        <title>Genome sequence of Apiotrichum porosum DSM 27194.</title>
        <authorList>
            <person name="Aliyu H."/>
            <person name="Gorte O."/>
            <person name="Ochsenreither K."/>
        </authorList>
    </citation>
    <scope>NUCLEOTIDE SEQUENCE [LARGE SCALE GENOMIC DNA]</scope>
    <source>
        <strain evidence="1 2">DSM 27194</strain>
    </source>
</reference>
<comment type="caution">
    <text evidence="1">The sequence shown here is derived from an EMBL/GenBank/DDBJ whole genome shotgun (WGS) entry which is preliminary data.</text>
</comment>
<dbReference type="SUPFAM" id="SSF46934">
    <property type="entry name" value="UBA-like"/>
    <property type="match status" value="1"/>
</dbReference>
<gene>
    <name evidence="1" type="ORF">EHS24_002761</name>
</gene>
<dbReference type="RefSeq" id="XP_028473441.1">
    <property type="nucleotide sequence ID" value="XM_028618485.1"/>
</dbReference>
<sequence length="172" mass="19316">MSDHLASPPIDSDAKRPLWRRVLKVEPTPDSPELALLMRLGFARHTAKQALALSMNDTDKAIHEAVHIHHKIIGYYPECPVCRREIGSVYGTEPDPILTNEMTGQGVNVKDAARVLAANGNDIKDAFDQLTHERHGLLDTSGTCHVCHRIREAKLGVYRGVQEMHNRRLWES</sequence>
<proteinExistence type="predicted"/>
<dbReference type="EMBL" id="RSCE01000013">
    <property type="protein sequence ID" value="RSH78294.1"/>
    <property type="molecule type" value="Genomic_DNA"/>
</dbReference>
<accession>A0A427XHS8</accession>
<dbReference type="Proteomes" id="UP000279236">
    <property type="component" value="Unassembled WGS sequence"/>
</dbReference>
<dbReference type="AlphaFoldDB" id="A0A427XHS8"/>
<dbReference type="InterPro" id="IPR009060">
    <property type="entry name" value="UBA-like_sf"/>
</dbReference>